<dbReference type="EMBL" id="JACEEZ010016720">
    <property type="protein sequence ID" value="KAG0718061.1"/>
    <property type="molecule type" value="Genomic_DNA"/>
</dbReference>
<proteinExistence type="predicted"/>
<comment type="caution">
    <text evidence="2">The sequence shown here is derived from an EMBL/GenBank/DDBJ whole genome shotgun (WGS) entry which is preliminary data.</text>
</comment>
<keyword evidence="3" id="KW-1185">Reference proteome</keyword>
<dbReference type="OrthoDB" id="6772810at2759"/>
<feature type="region of interest" description="Disordered" evidence="1">
    <location>
        <begin position="45"/>
        <end position="218"/>
    </location>
</feature>
<sequence length="249" mass="26105">MTPTHPQNPHSGAADPATGPPPRWNIKRAGVGKFQASLDEWWITYEPPGDLHQQEGTSRQPFRGQPTQPFLSALPGPPATAPTGGFYNEDVPGAQPPSQPATESCTNDSPTPPTCAVAGCGVSRSTGVSGGPGRPNGWSGAPFQPAHLPRPAVEEMSGRLPVPPRPDQPPTHTPPRGGRGLIGVFTARGSSAHLPPRDTPPPATRFDNTARGCQGGAGGNLTWRNHLFTRQELSSARKKGATQLQGRTA</sequence>
<name>A0A8J4Y799_CHIOP</name>
<evidence type="ECO:0000313" key="3">
    <source>
        <dbReference type="Proteomes" id="UP000770661"/>
    </source>
</evidence>
<dbReference type="AlphaFoldDB" id="A0A8J4Y799"/>
<accession>A0A8J4Y799</accession>
<feature type="compositionally biased region" description="Polar residues" evidence="1">
    <location>
        <begin position="100"/>
        <end position="109"/>
    </location>
</feature>
<feature type="compositionally biased region" description="Polar residues" evidence="1">
    <location>
        <begin position="1"/>
        <end position="10"/>
    </location>
</feature>
<reference evidence="2" key="1">
    <citation type="submission" date="2020-07" db="EMBL/GenBank/DDBJ databases">
        <title>The High-quality genome of the commercially important snow crab, Chionoecetes opilio.</title>
        <authorList>
            <person name="Jeong J.-H."/>
            <person name="Ryu S."/>
        </authorList>
    </citation>
    <scope>NUCLEOTIDE SEQUENCE</scope>
    <source>
        <strain evidence="2">MADBK_172401_WGS</strain>
        <tissue evidence="2">Digestive gland</tissue>
    </source>
</reference>
<protein>
    <submittedName>
        <fullName evidence="2">Uncharacterized protein</fullName>
    </submittedName>
</protein>
<gene>
    <name evidence="2" type="ORF">GWK47_053214</name>
</gene>
<evidence type="ECO:0000313" key="2">
    <source>
        <dbReference type="EMBL" id="KAG0718061.1"/>
    </source>
</evidence>
<evidence type="ECO:0000256" key="1">
    <source>
        <dbReference type="SAM" id="MobiDB-lite"/>
    </source>
</evidence>
<feature type="region of interest" description="Disordered" evidence="1">
    <location>
        <begin position="1"/>
        <end position="29"/>
    </location>
</feature>
<feature type="compositionally biased region" description="Polar residues" evidence="1">
    <location>
        <begin position="54"/>
        <end position="70"/>
    </location>
</feature>
<organism evidence="2 3">
    <name type="scientific">Chionoecetes opilio</name>
    <name type="common">Atlantic snow crab</name>
    <name type="synonym">Cancer opilio</name>
    <dbReference type="NCBI Taxonomy" id="41210"/>
    <lineage>
        <taxon>Eukaryota</taxon>
        <taxon>Metazoa</taxon>
        <taxon>Ecdysozoa</taxon>
        <taxon>Arthropoda</taxon>
        <taxon>Crustacea</taxon>
        <taxon>Multicrustacea</taxon>
        <taxon>Malacostraca</taxon>
        <taxon>Eumalacostraca</taxon>
        <taxon>Eucarida</taxon>
        <taxon>Decapoda</taxon>
        <taxon>Pleocyemata</taxon>
        <taxon>Brachyura</taxon>
        <taxon>Eubrachyura</taxon>
        <taxon>Majoidea</taxon>
        <taxon>Majidae</taxon>
        <taxon>Chionoecetes</taxon>
    </lineage>
</organism>
<dbReference type="Proteomes" id="UP000770661">
    <property type="component" value="Unassembled WGS sequence"/>
</dbReference>
<feature type="compositionally biased region" description="Pro residues" evidence="1">
    <location>
        <begin position="161"/>
        <end position="173"/>
    </location>
</feature>